<dbReference type="SMART" id="SM00028">
    <property type="entry name" value="TPR"/>
    <property type="match status" value="11"/>
</dbReference>
<comment type="caution">
    <text evidence="6">The sequence shown here is derived from an EMBL/GenBank/DDBJ whole genome shotgun (WGS) entry which is preliminary data.</text>
</comment>
<feature type="repeat" description="TPR" evidence="1">
    <location>
        <begin position="187"/>
        <end position="220"/>
    </location>
</feature>
<dbReference type="Proteomes" id="UP000635726">
    <property type="component" value="Unassembled WGS sequence"/>
</dbReference>
<dbReference type="Gene3D" id="3.30.70.270">
    <property type="match status" value="1"/>
</dbReference>
<dbReference type="InterPro" id="IPR052020">
    <property type="entry name" value="Cyclic_di-GMP/3'3'-cGAMP_PDE"/>
</dbReference>
<dbReference type="InterPro" id="IPR043128">
    <property type="entry name" value="Rev_trsase/Diguanyl_cyclase"/>
</dbReference>
<evidence type="ECO:0000313" key="6">
    <source>
        <dbReference type="EMBL" id="GGJ79350.1"/>
    </source>
</evidence>
<dbReference type="Pfam" id="PF13424">
    <property type="entry name" value="TPR_12"/>
    <property type="match status" value="4"/>
</dbReference>
<dbReference type="PROSITE" id="PS50887">
    <property type="entry name" value="GGDEF"/>
    <property type="match status" value="1"/>
</dbReference>
<dbReference type="InterPro" id="IPR000160">
    <property type="entry name" value="GGDEF_dom"/>
</dbReference>
<dbReference type="InterPro" id="IPR029787">
    <property type="entry name" value="Nucleotide_cyclase"/>
</dbReference>
<dbReference type="SMART" id="SM00471">
    <property type="entry name" value="HDc"/>
    <property type="match status" value="1"/>
</dbReference>
<feature type="domain" description="HD" evidence="4">
    <location>
        <begin position="414"/>
        <end position="538"/>
    </location>
</feature>
<dbReference type="FunFam" id="3.30.70.270:FF:000001">
    <property type="entry name" value="Diguanylate cyclase domain protein"/>
    <property type="match status" value="1"/>
</dbReference>
<dbReference type="SUPFAM" id="SSF109604">
    <property type="entry name" value="HD-domain/PDEase-like"/>
    <property type="match status" value="1"/>
</dbReference>
<evidence type="ECO:0000313" key="7">
    <source>
        <dbReference type="Proteomes" id="UP000635726"/>
    </source>
</evidence>
<evidence type="ECO:0008006" key="8">
    <source>
        <dbReference type="Google" id="ProtNLM"/>
    </source>
</evidence>
<dbReference type="EMBL" id="BMOE01000008">
    <property type="protein sequence ID" value="GGJ79350.1"/>
    <property type="molecule type" value="Genomic_DNA"/>
</dbReference>
<dbReference type="InterPro" id="IPR037522">
    <property type="entry name" value="HD_GYP_dom"/>
</dbReference>
<feature type="domain" description="HD-GYP" evidence="5">
    <location>
        <begin position="392"/>
        <end position="589"/>
    </location>
</feature>
<dbReference type="AlphaFoldDB" id="A0A917URF7"/>
<reference evidence="6" key="1">
    <citation type="journal article" date="2014" name="Int. J. Syst. Evol. Microbiol.">
        <title>Complete genome sequence of Corynebacterium casei LMG S-19264T (=DSM 44701T), isolated from a smear-ripened cheese.</title>
        <authorList>
            <consortium name="US DOE Joint Genome Institute (JGI-PGF)"/>
            <person name="Walter F."/>
            <person name="Albersmeier A."/>
            <person name="Kalinowski J."/>
            <person name="Ruckert C."/>
        </authorList>
    </citation>
    <scope>NUCLEOTIDE SEQUENCE</scope>
    <source>
        <strain evidence="6">JCM 14371</strain>
    </source>
</reference>
<dbReference type="SUPFAM" id="SSF48452">
    <property type="entry name" value="TPR-like"/>
    <property type="match status" value="4"/>
</dbReference>
<dbReference type="Pfam" id="PF13181">
    <property type="entry name" value="TPR_8"/>
    <property type="match status" value="1"/>
</dbReference>
<dbReference type="PANTHER" id="PTHR45228:SF8">
    <property type="entry name" value="TWO-COMPONENT RESPONSE REGULATOR-RELATED"/>
    <property type="match status" value="1"/>
</dbReference>
<protein>
    <recommendedName>
        <fullName evidence="8">Diguanylate cyclase</fullName>
    </recommendedName>
</protein>
<sequence>MTQENHGTAAGVVHDHPHAPDAAQLERLAARAREAFTRDDDAALHDVAHAYLSLATRQYDDAATAEALSYLITAEQRQGQYLQVMEHLRQETEVRARLGDWVGQVECLSNLGMLYSTLGDHAEALTTLFQCQQLSLQYAEVPAEYHAACLVNIGHTYLALQQYAQALEYLLPGLDAASAAQDLGTQLAALSELGLVYKAQGQHPLAIETLTRGLDLARTHDAQEQIDLTDNLGQVYSELGDLNRARDLFLRSLQQAEEHGDLQGRVNAQLSLGRLNFTLGDLGEAERLLLAARDTALQHNLHQSALDVYHALAQGFETHGQLAAAYPHLRAYQDLSRQLFNDNSERRIQTLTARFEAERARQEAEMYRQIGEVSQTARLRAEETVRQRTTELEAAQVEIVTRLGMAAEYRDDETGQHTRRVGELSGHLAQALGLPHETVDLIRWAARLHDIGKIGIPDSVLLKNGHYTPEEFARMKAHTVIGAKVLEGSTSPLLRMAEEIARTHHERWDGRGYPAGLSGEDIPISGRIVAVADVFDALTTARLYKPAWTVDAALTEMRQLAGQQFDPVVVDCLTVLIESNISAVGDLMHARPAPPRVPQPRHPQPPGAPDAAPPEGTNALAELLDRIWATRQTQPQEAEALAREALRQAQAGDDQYLLGRAHYAVGTFKFMSSDFEEALSHLVTGLDLAVSLGHLALQADCANYIAGVYNSLADYDKATEHLSVVLRIAREEKDRLREAHCLHNLGFVNIASRDLDAAQTYLSQSLATYREIGDHVGEITAMSTFASLAFEQGDYELAVQLALQTIREAGEYEQPYLESLAQSTAGKAYARLDRYDLAESLQQASLAYSVASGYKQSQAWSLYELGQVYQQRGEADRATGMYEEALTLAVELSVKELEMKVYRSLSELSAAANDPARALEYYQKHHAVELEIFNQEASLKTRALMVQLEVERAKSEAQIYKLRSIELANANEALERVNAEKSGLVNMLEDQSRLLRRQLSEDGLTGLYNRKHIEGLLQHEFWQQKSSAQLLCIAMVDIDHFKQINDRFSHLVGDQVLRVVAQLFTQTCRPSDSIGRYGGEEFLFVFPGTTLEQGRAVCERVQNAVRQYPWEQVHPGLSVTLSIGVVADLNVPNHERLISRADTKLYEAKNSGRDRICL</sequence>
<organism evidence="6 7">
    <name type="scientific">Deinococcus aquiradiocola</name>
    <dbReference type="NCBI Taxonomy" id="393059"/>
    <lineage>
        <taxon>Bacteria</taxon>
        <taxon>Thermotogati</taxon>
        <taxon>Deinococcota</taxon>
        <taxon>Deinococci</taxon>
        <taxon>Deinococcales</taxon>
        <taxon>Deinococcaceae</taxon>
        <taxon>Deinococcus</taxon>
    </lineage>
</organism>
<dbReference type="CDD" id="cd01949">
    <property type="entry name" value="GGDEF"/>
    <property type="match status" value="1"/>
</dbReference>
<dbReference type="SMART" id="SM00267">
    <property type="entry name" value="GGDEF"/>
    <property type="match status" value="1"/>
</dbReference>
<feature type="domain" description="GGDEF" evidence="3">
    <location>
        <begin position="1029"/>
        <end position="1158"/>
    </location>
</feature>
<dbReference type="InterPro" id="IPR003607">
    <property type="entry name" value="HD/PDEase_dom"/>
</dbReference>
<reference evidence="6" key="2">
    <citation type="submission" date="2020-09" db="EMBL/GenBank/DDBJ databases">
        <authorList>
            <person name="Sun Q."/>
            <person name="Ohkuma M."/>
        </authorList>
    </citation>
    <scope>NUCLEOTIDE SEQUENCE</scope>
    <source>
        <strain evidence="6">JCM 14371</strain>
    </source>
</reference>
<evidence type="ECO:0000259" key="3">
    <source>
        <dbReference type="PROSITE" id="PS50887"/>
    </source>
</evidence>
<dbReference type="Gene3D" id="1.25.40.10">
    <property type="entry name" value="Tetratricopeptide repeat domain"/>
    <property type="match status" value="4"/>
</dbReference>
<dbReference type="PANTHER" id="PTHR45228">
    <property type="entry name" value="CYCLIC DI-GMP PHOSPHODIESTERASE TM_0186-RELATED"/>
    <property type="match status" value="1"/>
</dbReference>
<dbReference type="InterPro" id="IPR006675">
    <property type="entry name" value="HDIG_dom"/>
</dbReference>
<evidence type="ECO:0000256" key="1">
    <source>
        <dbReference type="PROSITE-ProRule" id="PRU00339"/>
    </source>
</evidence>
<dbReference type="NCBIfam" id="TIGR00254">
    <property type="entry name" value="GGDEF"/>
    <property type="match status" value="1"/>
</dbReference>
<gene>
    <name evidence="6" type="ORF">GCM10008939_23990</name>
</gene>
<feature type="region of interest" description="Disordered" evidence="2">
    <location>
        <begin position="588"/>
        <end position="616"/>
    </location>
</feature>
<feature type="compositionally biased region" description="Pro residues" evidence="2">
    <location>
        <begin position="592"/>
        <end position="612"/>
    </location>
</feature>
<dbReference type="InterPro" id="IPR011990">
    <property type="entry name" value="TPR-like_helical_dom_sf"/>
</dbReference>
<evidence type="ECO:0000259" key="5">
    <source>
        <dbReference type="PROSITE" id="PS51832"/>
    </source>
</evidence>
<feature type="repeat" description="TPR" evidence="1">
    <location>
        <begin position="226"/>
        <end position="259"/>
    </location>
</feature>
<evidence type="ECO:0000259" key="4">
    <source>
        <dbReference type="PROSITE" id="PS51831"/>
    </source>
</evidence>
<evidence type="ECO:0000256" key="2">
    <source>
        <dbReference type="SAM" id="MobiDB-lite"/>
    </source>
</evidence>
<accession>A0A917URF7</accession>
<dbReference type="RefSeq" id="WP_188963523.1">
    <property type="nucleotide sequence ID" value="NZ_BMOE01000008.1"/>
</dbReference>
<dbReference type="NCBIfam" id="TIGR00277">
    <property type="entry name" value="HDIG"/>
    <property type="match status" value="1"/>
</dbReference>
<name>A0A917URF7_9DEIO</name>
<dbReference type="PROSITE" id="PS50005">
    <property type="entry name" value="TPR"/>
    <property type="match status" value="3"/>
</dbReference>
<dbReference type="CDD" id="cd00077">
    <property type="entry name" value="HDc"/>
    <property type="match status" value="1"/>
</dbReference>
<dbReference type="InterPro" id="IPR019734">
    <property type="entry name" value="TPR_rpt"/>
</dbReference>
<dbReference type="Pfam" id="PF13487">
    <property type="entry name" value="HD_5"/>
    <property type="match status" value="1"/>
</dbReference>
<dbReference type="PROSITE" id="PS51832">
    <property type="entry name" value="HD_GYP"/>
    <property type="match status" value="1"/>
</dbReference>
<dbReference type="InterPro" id="IPR006674">
    <property type="entry name" value="HD_domain"/>
</dbReference>
<keyword evidence="7" id="KW-1185">Reference proteome</keyword>
<dbReference type="PROSITE" id="PS51831">
    <property type="entry name" value="HD"/>
    <property type="match status" value="1"/>
</dbReference>
<feature type="repeat" description="TPR" evidence="1">
    <location>
        <begin position="859"/>
        <end position="892"/>
    </location>
</feature>
<keyword evidence="1" id="KW-0802">TPR repeat</keyword>
<dbReference type="Gene3D" id="1.10.3210.10">
    <property type="entry name" value="Hypothetical protein af1432"/>
    <property type="match status" value="1"/>
</dbReference>
<dbReference type="Pfam" id="PF00990">
    <property type="entry name" value="GGDEF"/>
    <property type="match status" value="1"/>
</dbReference>
<dbReference type="SUPFAM" id="SSF55073">
    <property type="entry name" value="Nucleotide cyclase"/>
    <property type="match status" value="1"/>
</dbReference>
<proteinExistence type="predicted"/>